<reference evidence="2" key="1">
    <citation type="submission" date="2023-07" db="EMBL/GenBank/DDBJ databases">
        <title>draft genome sequence of fig (Ficus carica).</title>
        <authorList>
            <person name="Takahashi T."/>
            <person name="Nishimura K."/>
        </authorList>
    </citation>
    <scope>NUCLEOTIDE SEQUENCE</scope>
</reference>
<sequence length="88" mass="9426">MPAFVWLSVSLYLRSCQSQWERSRRRNCGLPSDQVAGNGSEESLEVAGGRRAGGCCSITNGGHLRYKELGLMPTTISDPAPPGSDPTT</sequence>
<feature type="chain" id="PRO_5041674430" description="Secreted protein" evidence="1">
    <location>
        <begin position="19"/>
        <end position="88"/>
    </location>
</feature>
<keyword evidence="3" id="KW-1185">Reference proteome</keyword>
<organism evidence="2 3">
    <name type="scientific">Ficus carica</name>
    <name type="common">Common fig</name>
    <dbReference type="NCBI Taxonomy" id="3494"/>
    <lineage>
        <taxon>Eukaryota</taxon>
        <taxon>Viridiplantae</taxon>
        <taxon>Streptophyta</taxon>
        <taxon>Embryophyta</taxon>
        <taxon>Tracheophyta</taxon>
        <taxon>Spermatophyta</taxon>
        <taxon>Magnoliopsida</taxon>
        <taxon>eudicotyledons</taxon>
        <taxon>Gunneridae</taxon>
        <taxon>Pentapetalae</taxon>
        <taxon>rosids</taxon>
        <taxon>fabids</taxon>
        <taxon>Rosales</taxon>
        <taxon>Moraceae</taxon>
        <taxon>Ficeae</taxon>
        <taxon>Ficus</taxon>
    </lineage>
</organism>
<accession>A0AA88EDW1</accession>
<dbReference type="AlphaFoldDB" id="A0AA88EDW1"/>
<gene>
    <name evidence="2" type="ORF">TIFTF001_036594</name>
</gene>
<keyword evidence="1" id="KW-0732">Signal</keyword>
<dbReference type="Proteomes" id="UP001187192">
    <property type="component" value="Unassembled WGS sequence"/>
</dbReference>
<evidence type="ECO:0008006" key="4">
    <source>
        <dbReference type="Google" id="ProtNLM"/>
    </source>
</evidence>
<protein>
    <recommendedName>
        <fullName evidence="4">Secreted protein</fullName>
    </recommendedName>
</protein>
<dbReference type="Gramene" id="FCD_00036798-RA">
    <property type="protein sequence ID" value="FCD_00036798-RA:cds"/>
    <property type="gene ID" value="FCD_00036798"/>
</dbReference>
<evidence type="ECO:0000256" key="1">
    <source>
        <dbReference type="SAM" id="SignalP"/>
    </source>
</evidence>
<comment type="caution">
    <text evidence="2">The sequence shown here is derived from an EMBL/GenBank/DDBJ whole genome shotgun (WGS) entry which is preliminary data.</text>
</comment>
<dbReference type="EMBL" id="BTGU01000466">
    <property type="protein sequence ID" value="GMN67529.1"/>
    <property type="molecule type" value="Genomic_DNA"/>
</dbReference>
<name>A0AA88EDW1_FICCA</name>
<evidence type="ECO:0000313" key="3">
    <source>
        <dbReference type="Proteomes" id="UP001187192"/>
    </source>
</evidence>
<proteinExistence type="predicted"/>
<evidence type="ECO:0000313" key="2">
    <source>
        <dbReference type="EMBL" id="GMN67529.1"/>
    </source>
</evidence>
<feature type="signal peptide" evidence="1">
    <location>
        <begin position="1"/>
        <end position="18"/>
    </location>
</feature>